<dbReference type="InterPro" id="IPR052726">
    <property type="entry name" value="Phage_Baseplate_Hub"/>
</dbReference>
<comment type="caution">
    <text evidence="1">The sequence shown here is derived from an EMBL/GenBank/DDBJ whole genome shotgun (WGS) entry which is preliminary data.</text>
</comment>
<name>A0AA44HY28_YERMO</name>
<evidence type="ECO:0000313" key="2">
    <source>
        <dbReference type="Proteomes" id="UP000712947"/>
    </source>
</evidence>
<organism evidence="1 2">
    <name type="scientific">Yersinia mollaretii</name>
    <dbReference type="NCBI Taxonomy" id="33060"/>
    <lineage>
        <taxon>Bacteria</taxon>
        <taxon>Pseudomonadati</taxon>
        <taxon>Pseudomonadota</taxon>
        <taxon>Gammaproteobacteria</taxon>
        <taxon>Enterobacterales</taxon>
        <taxon>Yersiniaceae</taxon>
        <taxon>Yersinia</taxon>
    </lineage>
</organism>
<proteinExistence type="predicted"/>
<dbReference type="EMBL" id="JAASAI010000002">
    <property type="protein sequence ID" value="NIL21478.1"/>
    <property type="molecule type" value="Genomic_DNA"/>
</dbReference>
<dbReference type="AlphaFoldDB" id="A0AA44HY28"/>
<dbReference type="Pfam" id="PF05954">
    <property type="entry name" value="Phage_GPD"/>
    <property type="match status" value="1"/>
</dbReference>
<evidence type="ECO:0000313" key="1">
    <source>
        <dbReference type="EMBL" id="NIL21478.1"/>
    </source>
</evidence>
<dbReference type="RefSeq" id="WP_050537411.1">
    <property type="nucleotide sequence ID" value="NZ_CABHYO010000061.1"/>
</dbReference>
<gene>
    <name evidence="1" type="ORF">HB991_02930</name>
</gene>
<reference evidence="1" key="1">
    <citation type="submission" date="2020-03" db="EMBL/GenBank/DDBJ databases">
        <authorList>
            <person name="Kislichkina A."/>
            <person name="Dentovskaya S."/>
            <person name="Shaikhutdinov R."/>
            <person name="Ivanov S."/>
            <person name="Sizova A."/>
            <person name="Solomentsev V."/>
            <person name="Bogun A."/>
        </authorList>
    </citation>
    <scope>NUCLEOTIDE SEQUENCE</scope>
    <source>
        <strain evidence="1">SCPM-O-B-7610</strain>
    </source>
</reference>
<dbReference type="SUPFAM" id="SSF69279">
    <property type="entry name" value="Phage tail proteins"/>
    <property type="match status" value="1"/>
</dbReference>
<dbReference type="Proteomes" id="UP000712947">
    <property type="component" value="Unassembled WGS sequence"/>
</dbReference>
<accession>A0AA44HY28</accession>
<dbReference type="PANTHER" id="PTHR35862">
    <property type="entry name" value="FELS-2 PROPHAGE PROTEIN"/>
    <property type="match status" value="1"/>
</dbReference>
<dbReference type="PANTHER" id="PTHR35862:SF3">
    <property type="entry name" value="FELS-2 PROPHAGE PROTEIN"/>
    <property type="match status" value="1"/>
</dbReference>
<protein>
    <submittedName>
        <fullName evidence="1">Phage late control D family protein</fullName>
    </submittedName>
</protein>
<sequence>MMTGIALPAGADMAPDFMLNINAKDITQNIRDRLLSLSLTDNRGFEADQLDIELDDADGQLAMPERGAVLSVFLGWKGSALMGKGDFTVDEVEHHGAPDTLTIRARSADFRGSLNTRREVSYHETTLGKVVAQVAERNNLKAMLADGLADIAISHIDQTQETDAKFITRLASLNGAVAAVKAGRLLFIKPGSGVTASGKPIPQMTITRQDGDQHSFSIADRGAYTGVSASWLHTKDPKPAKPKKVKLQRKPKFKQLRALEHPKAKPTRAKTATVKKPVEEKQGDYLAGSEDNVFAITTVYATQKAAMRAAQSKWDKLQRGVAEFSITLAMGRADLFPETPVAVNGFKSVIDQQNWIISKVTHSLSNSGYTTQLSLEVLLSDVSYEATEQSGSTN</sequence>